<dbReference type="SUPFAM" id="SSF46689">
    <property type="entry name" value="Homeodomain-like"/>
    <property type="match status" value="1"/>
</dbReference>
<feature type="compositionally biased region" description="Polar residues" evidence="2">
    <location>
        <begin position="169"/>
        <end position="182"/>
    </location>
</feature>
<name>A0ABQ8RUP9_PERAM</name>
<feature type="domain" description="HTH psq-type" evidence="3">
    <location>
        <begin position="11"/>
        <end position="49"/>
    </location>
</feature>
<accession>A0ABQ8RUP9</accession>
<proteinExistence type="predicted"/>
<protein>
    <recommendedName>
        <fullName evidence="3">HTH psq-type domain-containing protein</fullName>
    </recommendedName>
</protein>
<keyword evidence="5" id="KW-1185">Reference proteome</keyword>
<comment type="caution">
    <text evidence="4">The sequence shown here is derived from an EMBL/GenBank/DDBJ whole genome shotgun (WGS) entry which is preliminary data.</text>
</comment>
<organism evidence="4 5">
    <name type="scientific">Periplaneta americana</name>
    <name type="common">American cockroach</name>
    <name type="synonym">Blatta americana</name>
    <dbReference type="NCBI Taxonomy" id="6978"/>
    <lineage>
        <taxon>Eukaryota</taxon>
        <taxon>Metazoa</taxon>
        <taxon>Ecdysozoa</taxon>
        <taxon>Arthropoda</taxon>
        <taxon>Hexapoda</taxon>
        <taxon>Insecta</taxon>
        <taxon>Pterygota</taxon>
        <taxon>Neoptera</taxon>
        <taxon>Polyneoptera</taxon>
        <taxon>Dictyoptera</taxon>
        <taxon>Blattodea</taxon>
        <taxon>Blattoidea</taxon>
        <taxon>Blattidae</taxon>
        <taxon>Blattinae</taxon>
        <taxon>Periplaneta</taxon>
    </lineage>
</organism>
<dbReference type="InterPro" id="IPR009057">
    <property type="entry name" value="Homeodomain-like_sf"/>
</dbReference>
<gene>
    <name evidence="4" type="ORF">ANN_28016</name>
</gene>
<evidence type="ECO:0000256" key="2">
    <source>
        <dbReference type="SAM" id="MobiDB-lite"/>
    </source>
</evidence>
<dbReference type="Pfam" id="PF05225">
    <property type="entry name" value="HTH_psq"/>
    <property type="match status" value="1"/>
</dbReference>
<evidence type="ECO:0000313" key="5">
    <source>
        <dbReference type="Proteomes" id="UP001148838"/>
    </source>
</evidence>
<dbReference type="Proteomes" id="UP001148838">
    <property type="component" value="Unassembled WGS sequence"/>
</dbReference>
<feature type="compositionally biased region" description="Polar residues" evidence="2">
    <location>
        <begin position="191"/>
        <end position="201"/>
    </location>
</feature>
<comment type="subcellular location">
    <subcellularLocation>
        <location evidence="1">Nucleus</location>
    </subcellularLocation>
</comment>
<reference evidence="4 5" key="1">
    <citation type="journal article" date="2022" name="Allergy">
        <title>Genome assembly and annotation of Periplaneta americana reveal a comprehensive cockroach allergen profile.</title>
        <authorList>
            <person name="Wang L."/>
            <person name="Xiong Q."/>
            <person name="Saelim N."/>
            <person name="Wang L."/>
            <person name="Nong W."/>
            <person name="Wan A.T."/>
            <person name="Shi M."/>
            <person name="Liu X."/>
            <person name="Cao Q."/>
            <person name="Hui J.H.L."/>
            <person name="Sookrung N."/>
            <person name="Leung T.F."/>
            <person name="Tungtrongchitr A."/>
            <person name="Tsui S.K.W."/>
        </authorList>
    </citation>
    <scope>NUCLEOTIDE SEQUENCE [LARGE SCALE GENOMIC DNA]</scope>
    <source>
        <strain evidence="4">PWHHKU_190912</strain>
    </source>
</reference>
<feature type="region of interest" description="Disordered" evidence="2">
    <location>
        <begin position="169"/>
        <end position="244"/>
    </location>
</feature>
<dbReference type="InterPro" id="IPR007889">
    <property type="entry name" value="HTH_Psq"/>
</dbReference>
<evidence type="ECO:0000256" key="1">
    <source>
        <dbReference type="ARBA" id="ARBA00004123"/>
    </source>
</evidence>
<sequence length="279" mass="30769">MAPQKILKYPEGTMVKAIMAVREGEGITKATRLYGVPHSTLINKIKGKVPEEKKMGPSSILTEAEENLPNTTHLLQPADVSVFRSLKADAVDYERCMTHESRHSDGARGIIACKPTIFSVEHLLYIESAMKSGRAEEFREAEGEGTWNSEESARELFNLGLKLRKRAMQQANHSDMNNSDANKIQKEKNGNGISDSCDLNDTSAPSTSKMPPSMPSTSKTLPSTPSRPTTTPISTATKSKEGISPAFANTLFGQQNHHKNPKPQERNYDYLMLLPLRNG</sequence>
<feature type="compositionally biased region" description="Low complexity" evidence="2">
    <location>
        <begin position="202"/>
        <end position="237"/>
    </location>
</feature>
<dbReference type="EMBL" id="JAJSOF020000043">
    <property type="protein sequence ID" value="KAJ4425401.1"/>
    <property type="molecule type" value="Genomic_DNA"/>
</dbReference>
<evidence type="ECO:0000313" key="4">
    <source>
        <dbReference type="EMBL" id="KAJ4425401.1"/>
    </source>
</evidence>
<dbReference type="Gene3D" id="1.10.10.60">
    <property type="entry name" value="Homeodomain-like"/>
    <property type="match status" value="1"/>
</dbReference>
<evidence type="ECO:0000259" key="3">
    <source>
        <dbReference type="Pfam" id="PF05225"/>
    </source>
</evidence>